<protein>
    <submittedName>
        <fullName evidence="1">Uncharacterized protein</fullName>
    </submittedName>
</protein>
<name>M7ZK89_TRIUA</name>
<gene>
    <name evidence="1" type="ORF">TRIUR3_17070</name>
</gene>
<dbReference type="EMBL" id="KD066082">
    <property type="protein sequence ID" value="EMS63658.1"/>
    <property type="molecule type" value="Genomic_DNA"/>
</dbReference>
<accession>M7ZK89</accession>
<sequence>MCLHSLRHEQEQEFAHIEAPRKKTFKGMLVLINDQLYKIRLAEFERVARALANKGKGWSVRVEVHARPSPPVGRGRLSARDGAVASRSIRAAATPERFFATRRMMMTDWPVMEVLMASEPIPRGHCLVVPTVQQAPHSPSSCITRCLADCRVSHHSMNVIGDIDLSDTRRLREFSR</sequence>
<organism evidence="1">
    <name type="scientific">Triticum urartu</name>
    <name type="common">Red wild einkorn</name>
    <name type="synonym">Crithodium urartu</name>
    <dbReference type="NCBI Taxonomy" id="4572"/>
    <lineage>
        <taxon>Eukaryota</taxon>
        <taxon>Viridiplantae</taxon>
        <taxon>Streptophyta</taxon>
        <taxon>Embryophyta</taxon>
        <taxon>Tracheophyta</taxon>
        <taxon>Spermatophyta</taxon>
        <taxon>Magnoliopsida</taxon>
        <taxon>Liliopsida</taxon>
        <taxon>Poales</taxon>
        <taxon>Poaceae</taxon>
        <taxon>BOP clade</taxon>
        <taxon>Pooideae</taxon>
        <taxon>Triticodae</taxon>
        <taxon>Triticeae</taxon>
        <taxon>Triticinae</taxon>
        <taxon>Triticum</taxon>
    </lineage>
</organism>
<proteinExistence type="predicted"/>
<reference evidence="1" key="1">
    <citation type="journal article" date="2013" name="Nature">
        <title>Draft genome of the wheat A-genome progenitor Triticum urartu.</title>
        <authorList>
            <person name="Ling H.Q."/>
            <person name="Zhao S."/>
            <person name="Liu D."/>
            <person name="Wang J."/>
            <person name="Sun H."/>
            <person name="Zhang C."/>
            <person name="Fan H."/>
            <person name="Li D."/>
            <person name="Dong L."/>
            <person name="Tao Y."/>
            <person name="Gao C."/>
            <person name="Wu H."/>
            <person name="Li Y."/>
            <person name="Cui Y."/>
            <person name="Guo X."/>
            <person name="Zheng S."/>
            <person name="Wang B."/>
            <person name="Yu K."/>
            <person name="Liang Q."/>
            <person name="Yang W."/>
            <person name="Lou X."/>
            <person name="Chen J."/>
            <person name="Feng M."/>
            <person name="Jian J."/>
            <person name="Zhang X."/>
            <person name="Luo G."/>
            <person name="Jiang Y."/>
            <person name="Liu J."/>
            <person name="Wang Z."/>
            <person name="Sha Y."/>
            <person name="Zhang B."/>
            <person name="Wu H."/>
            <person name="Tang D."/>
            <person name="Shen Q."/>
            <person name="Xue P."/>
            <person name="Zou S."/>
            <person name="Wang X."/>
            <person name="Liu X."/>
            <person name="Wang F."/>
            <person name="Yang Y."/>
            <person name="An X."/>
            <person name="Dong Z."/>
            <person name="Zhang K."/>
            <person name="Zhang X."/>
            <person name="Luo M.C."/>
            <person name="Dvorak J."/>
            <person name="Tong Y."/>
            <person name="Wang J."/>
            <person name="Yang H."/>
            <person name="Li Z."/>
            <person name="Wang D."/>
            <person name="Zhang A."/>
            <person name="Wang J."/>
        </authorList>
    </citation>
    <scope>NUCLEOTIDE SEQUENCE</scope>
</reference>
<dbReference type="AlphaFoldDB" id="M7ZK89"/>
<evidence type="ECO:0000313" key="1">
    <source>
        <dbReference type="EMBL" id="EMS63658.1"/>
    </source>
</evidence>